<sequence length="74" mass="8436">MLESIKPNHTYFSPSGIRFHVICVGKHGQDCSWPMVVYTNLEPTKDSKTNEIWVIAESIFLKTFSEELPHGTVL</sequence>
<name>A0A481W5Z8_9CAUD</name>
<evidence type="ECO:0000313" key="2">
    <source>
        <dbReference type="Proteomes" id="UP000294134"/>
    </source>
</evidence>
<evidence type="ECO:0000313" key="1">
    <source>
        <dbReference type="EMBL" id="QBJ02935.1"/>
    </source>
</evidence>
<dbReference type="EMBL" id="MK552327">
    <property type="protein sequence ID" value="QBJ02935.1"/>
    <property type="molecule type" value="Genomic_DNA"/>
</dbReference>
<dbReference type="Proteomes" id="UP000294134">
    <property type="component" value="Segment"/>
</dbReference>
<proteinExistence type="predicted"/>
<protein>
    <submittedName>
        <fullName evidence="1">Uncharacterized protein</fullName>
    </submittedName>
</protein>
<reference evidence="1 2" key="1">
    <citation type="submission" date="2019-02" db="EMBL/GenBank/DDBJ databases">
        <authorList>
            <person name="Frampton R.A."/>
            <person name="Wojtus J.K."/>
            <person name="Fineran P.C."/>
            <person name="Hendrickson H.L."/>
        </authorList>
    </citation>
    <scope>NUCLEOTIDE SEQUENCE [LARGE SCALE GENOMIC DNA]</scope>
</reference>
<organism evidence="1 2">
    <name type="scientific">Pseudomonas phage Psa21</name>
    <dbReference type="NCBI Taxonomy" id="2530023"/>
    <lineage>
        <taxon>Viruses</taxon>
        <taxon>Duplodnaviria</taxon>
        <taxon>Heunggongvirae</taxon>
        <taxon>Uroviricota</taxon>
        <taxon>Caudoviricetes</taxon>
        <taxon>Chimalliviridae</taxon>
        <taxon>Tepukevirus</taxon>
        <taxon>Tepukevirus Psa21</taxon>
    </lineage>
</organism>
<accession>A0A481W5Z8</accession>
<keyword evidence="2" id="KW-1185">Reference proteome</keyword>
<gene>
    <name evidence="1" type="ORF">PSA21_413</name>
</gene>